<feature type="site" description="Stabilizes the basic form of H active site to accept a proton" evidence="7">
    <location>
        <position position="89"/>
    </location>
</feature>
<comment type="subunit">
    <text evidence="7">Monomer.</text>
</comment>
<keyword evidence="4 7" id="KW-0694">RNA-binding</keyword>
<dbReference type="PANTHER" id="PTHR17224:SF1">
    <property type="entry name" value="PEPTIDYL-TRNA HYDROLASE"/>
    <property type="match status" value="1"/>
</dbReference>
<organism evidence="10 11">
    <name type="scientific">Methylacidiphilum kamchatkense Kam1</name>
    <dbReference type="NCBI Taxonomy" id="1202785"/>
    <lineage>
        <taxon>Bacteria</taxon>
        <taxon>Pseudomonadati</taxon>
        <taxon>Verrucomicrobiota</taxon>
        <taxon>Methylacidiphilae</taxon>
        <taxon>Methylacidiphilales</taxon>
        <taxon>Methylacidiphilaceae</taxon>
        <taxon>Methylacidiphilum (ex Ratnadevi et al. 2023)</taxon>
    </lineage>
</organism>
<dbReference type="PROSITE" id="PS01195">
    <property type="entry name" value="PEPT_TRNA_HYDROL_1"/>
    <property type="match status" value="1"/>
</dbReference>
<evidence type="ECO:0000256" key="1">
    <source>
        <dbReference type="ARBA" id="ARBA00013260"/>
    </source>
</evidence>
<gene>
    <name evidence="7" type="primary">pth</name>
    <name evidence="10" type="ORF">A946_00650</name>
</gene>
<sequence length="184" mass="20942">MFRMVVGLGNPGKEYEDTRHNIGWKVVEELVKKERLSFVIDKKSLAKVALKEDLCFLLPLSYMNLSGKAVGAFLKKWKCDPKEILVLLDDISLPLGKLRFRFKGSSGGHKGLQSLIDELHSEEIPRLRLGIGPLPEGEELVHYVLKPFKEEEKEKVKEMILKAIDFFDCLQKEGVEIALNKFSS</sequence>
<evidence type="ECO:0000256" key="4">
    <source>
        <dbReference type="ARBA" id="ARBA00022884"/>
    </source>
</evidence>
<evidence type="ECO:0000256" key="9">
    <source>
        <dbReference type="RuleBase" id="RU004320"/>
    </source>
</evidence>
<feature type="binding site" evidence="7">
    <location>
        <position position="15"/>
    </location>
    <ligand>
        <name>tRNA</name>
        <dbReference type="ChEBI" id="CHEBI:17843"/>
    </ligand>
</feature>
<dbReference type="InterPro" id="IPR018171">
    <property type="entry name" value="Pept_tRNA_hydro_CS"/>
</dbReference>
<keyword evidence="11" id="KW-1185">Reference proteome</keyword>
<feature type="active site" description="Proton acceptor" evidence="7">
    <location>
        <position position="20"/>
    </location>
</feature>
<comment type="caution">
    <text evidence="7">Lacks conserved residue(s) required for the propagation of feature annotation.</text>
</comment>
<comment type="function">
    <text evidence="7">Hydrolyzes ribosome-free peptidyl-tRNAs (with 1 or more amino acids incorporated), which drop off the ribosome during protein synthesis, or as a result of ribosome stalling.</text>
</comment>
<evidence type="ECO:0000313" key="10">
    <source>
        <dbReference type="EMBL" id="KIE59270.1"/>
    </source>
</evidence>
<dbReference type="InterPro" id="IPR001328">
    <property type="entry name" value="Pept_tRNA_hydro"/>
</dbReference>
<dbReference type="Proteomes" id="UP000031594">
    <property type="component" value="Unassembled WGS sequence"/>
</dbReference>
<dbReference type="GO" id="GO:0016787">
    <property type="term" value="F:hydrolase activity"/>
    <property type="evidence" value="ECO:0007669"/>
    <property type="project" value="UniProtKB-KW"/>
</dbReference>
<feature type="site" description="Discriminates between blocked and unblocked aminoacyl-tRNA" evidence="7">
    <location>
        <position position="10"/>
    </location>
</feature>
<evidence type="ECO:0000256" key="5">
    <source>
        <dbReference type="ARBA" id="ARBA00038063"/>
    </source>
</evidence>
<keyword evidence="2 7" id="KW-0820">tRNA-binding</keyword>
<protein>
    <recommendedName>
        <fullName evidence="6 7">Peptidyl-tRNA hydrolase</fullName>
        <shortName evidence="7">Pth</shortName>
        <ecNumber evidence="1 7">3.1.1.29</ecNumber>
    </recommendedName>
</protein>
<dbReference type="PANTHER" id="PTHR17224">
    <property type="entry name" value="PEPTIDYL-TRNA HYDROLASE"/>
    <property type="match status" value="1"/>
</dbReference>
<dbReference type="InterPro" id="IPR036416">
    <property type="entry name" value="Pept_tRNA_hydro_sf"/>
</dbReference>
<dbReference type="NCBIfam" id="TIGR00447">
    <property type="entry name" value="pth"/>
    <property type="match status" value="1"/>
</dbReference>
<reference evidence="10 11" key="1">
    <citation type="submission" date="2014-08" db="EMBL/GenBank/DDBJ databases">
        <title>Methylacidiphilum kamchatkense strain Kam1 draft genome sequence.</title>
        <authorList>
            <person name="Birkeland N.-K."/>
            <person name="Erikstad H.A."/>
        </authorList>
    </citation>
    <scope>NUCLEOTIDE SEQUENCE [LARGE SCALE GENOMIC DNA]</scope>
    <source>
        <strain evidence="10 11">Kam1</strain>
    </source>
</reference>
<keyword evidence="3 7" id="KW-0378">Hydrolase</keyword>
<accession>A0ABR4ZZ03</accession>
<feature type="binding site" evidence="7">
    <location>
        <position position="64"/>
    </location>
    <ligand>
        <name>tRNA</name>
        <dbReference type="ChEBI" id="CHEBI:17843"/>
    </ligand>
</feature>
<feature type="binding site" evidence="7">
    <location>
        <position position="62"/>
    </location>
    <ligand>
        <name>tRNA</name>
        <dbReference type="ChEBI" id="CHEBI:17843"/>
    </ligand>
</feature>
<keyword evidence="7" id="KW-0963">Cytoplasm</keyword>
<comment type="subcellular location">
    <subcellularLocation>
        <location evidence="7">Cytoplasm</location>
    </subcellularLocation>
</comment>
<evidence type="ECO:0000256" key="3">
    <source>
        <dbReference type="ARBA" id="ARBA00022801"/>
    </source>
</evidence>
<dbReference type="EMBL" id="JQNX01000001">
    <property type="protein sequence ID" value="KIE59270.1"/>
    <property type="molecule type" value="Genomic_DNA"/>
</dbReference>
<dbReference type="HAMAP" id="MF_00083">
    <property type="entry name" value="Pept_tRNA_hydro_bact"/>
    <property type="match status" value="1"/>
</dbReference>
<evidence type="ECO:0000256" key="8">
    <source>
        <dbReference type="RuleBase" id="RU000673"/>
    </source>
</evidence>
<evidence type="ECO:0000256" key="7">
    <source>
        <dbReference type="HAMAP-Rule" id="MF_00083"/>
    </source>
</evidence>
<evidence type="ECO:0000256" key="6">
    <source>
        <dbReference type="ARBA" id="ARBA00050038"/>
    </source>
</evidence>
<dbReference type="Gene3D" id="3.40.50.1470">
    <property type="entry name" value="Peptidyl-tRNA hydrolase"/>
    <property type="match status" value="1"/>
</dbReference>
<comment type="catalytic activity">
    <reaction evidence="7 8">
        <text>an N-acyl-L-alpha-aminoacyl-tRNA + H2O = an N-acyl-L-amino acid + a tRNA + H(+)</text>
        <dbReference type="Rhea" id="RHEA:54448"/>
        <dbReference type="Rhea" id="RHEA-COMP:10123"/>
        <dbReference type="Rhea" id="RHEA-COMP:13883"/>
        <dbReference type="ChEBI" id="CHEBI:15377"/>
        <dbReference type="ChEBI" id="CHEBI:15378"/>
        <dbReference type="ChEBI" id="CHEBI:59874"/>
        <dbReference type="ChEBI" id="CHEBI:78442"/>
        <dbReference type="ChEBI" id="CHEBI:138191"/>
        <dbReference type="EC" id="3.1.1.29"/>
    </reaction>
</comment>
<dbReference type="CDD" id="cd00462">
    <property type="entry name" value="PTH"/>
    <property type="match status" value="1"/>
</dbReference>
<comment type="function">
    <text evidence="7">Catalyzes the release of premature peptidyl moieties from peptidyl-tRNA molecules trapped in stalled 50S ribosomal subunits, and thus maintains levels of free tRNAs and 50S ribosomes.</text>
</comment>
<dbReference type="EC" id="3.1.1.29" evidence="1 7"/>
<dbReference type="SUPFAM" id="SSF53178">
    <property type="entry name" value="Peptidyl-tRNA hydrolase-like"/>
    <property type="match status" value="1"/>
</dbReference>
<comment type="similarity">
    <text evidence="5 7 9">Belongs to the PTH family.</text>
</comment>
<evidence type="ECO:0000256" key="2">
    <source>
        <dbReference type="ARBA" id="ARBA00022555"/>
    </source>
</evidence>
<proteinExistence type="inferred from homology"/>
<evidence type="ECO:0000313" key="11">
    <source>
        <dbReference type="Proteomes" id="UP000031594"/>
    </source>
</evidence>
<name>A0ABR4ZZ03_9BACT</name>
<comment type="caution">
    <text evidence="10">The sequence shown here is derived from an EMBL/GenBank/DDBJ whole genome shotgun (WGS) entry which is preliminary data.</text>
</comment>
<dbReference type="Pfam" id="PF01195">
    <property type="entry name" value="Pept_tRNA_hydro"/>
    <property type="match status" value="1"/>
</dbReference>